<feature type="region of interest" description="Disordered" evidence="3">
    <location>
        <begin position="319"/>
        <end position="345"/>
    </location>
</feature>
<keyword evidence="5" id="KW-1185">Reference proteome</keyword>
<dbReference type="AlphaFoldDB" id="A0A1H9RHT3"/>
<evidence type="ECO:0000313" key="5">
    <source>
        <dbReference type="Proteomes" id="UP000198815"/>
    </source>
</evidence>
<name>A0A1H9RHT3_9ACTN</name>
<dbReference type="FunFam" id="3.20.20.140:FF:000005">
    <property type="entry name" value="TatD family hydrolase"/>
    <property type="match status" value="1"/>
</dbReference>
<keyword evidence="1" id="KW-0479">Metal-binding</keyword>
<dbReference type="InterPro" id="IPR001130">
    <property type="entry name" value="TatD-like"/>
</dbReference>
<feature type="compositionally biased region" description="Basic and acidic residues" evidence="3">
    <location>
        <begin position="331"/>
        <end position="345"/>
    </location>
</feature>
<evidence type="ECO:0000256" key="2">
    <source>
        <dbReference type="ARBA" id="ARBA00022801"/>
    </source>
</evidence>
<organism evidence="4 5">
    <name type="scientific">Propionibacterium cyclohexanicum</name>
    <dbReference type="NCBI Taxonomy" id="64702"/>
    <lineage>
        <taxon>Bacteria</taxon>
        <taxon>Bacillati</taxon>
        <taxon>Actinomycetota</taxon>
        <taxon>Actinomycetes</taxon>
        <taxon>Propionibacteriales</taxon>
        <taxon>Propionibacteriaceae</taxon>
        <taxon>Propionibacterium</taxon>
    </lineage>
</organism>
<gene>
    <name evidence="4" type="ORF">SAMN05443377_10783</name>
</gene>
<dbReference type="PANTHER" id="PTHR46124">
    <property type="entry name" value="D-AMINOACYL-TRNA DEACYLASE"/>
    <property type="match status" value="1"/>
</dbReference>
<dbReference type="EMBL" id="FOGZ01000007">
    <property type="protein sequence ID" value="SER72254.1"/>
    <property type="molecule type" value="Genomic_DNA"/>
</dbReference>
<accession>A0A1H9RHT3</accession>
<sequence>MNAARPPSSGPGLTVLGEQGPVASHLIDEELARRGLPGLPEPLPGPVADDHTHLDAVQEISGLDPEFTLAASECVGVTRVVQVGCDVASSQWALDFAQTHDQVVAGVAVHPNDAARLVEREGDAALDAAIGRIAELAGHERVRAVGETGLDYFRTRDERQQAIQRRAFAAHIELAKATGRTLVIHDRDAHEDVLAVLDAEGWPRATVLHCFSGDAEFARACLDHGAWLSFGGSITFKPNEELRRALAATPADRILVETDAPYLTPVPLRGRPNAPYLVAHTLRWIAHLHRGGALAAGPQVPRGELEEWCRQIDHNTDEAYGGHWGPAVGSPDHEPATGGIEPRHG</sequence>
<dbReference type="GO" id="GO:0004536">
    <property type="term" value="F:DNA nuclease activity"/>
    <property type="evidence" value="ECO:0007669"/>
    <property type="project" value="InterPro"/>
</dbReference>
<evidence type="ECO:0000256" key="1">
    <source>
        <dbReference type="ARBA" id="ARBA00022723"/>
    </source>
</evidence>
<dbReference type="Gene3D" id="3.20.20.140">
    <property type="entry name" value="Metal-dependent hydrolases"/>
    <property type="match status" value="1"/>
</dbReference>
<dbReference type="InterPro" id="IPR032466">
    <property type="entry name" value="Metal_Hydrolase"/>
</dbReference>
<dbReference type="InterPro" id="IPR018228">
    <property type="entry name" value="DNase_TatD-rel_CS"/>
</dbReference>
<reference evidence="4 5" key="1">
    <citation type="submission" date="2016-10" db="EMBL/GenBank/DDBJ databases">
        <authorList>
            <person name="de Groot N.N."/>
        </authorList>
    </citation>
    <scope>NUCLEOTIDE SEQUENCE [LARGE SCALE GENOMIC DNA]</scope>
    <source>
        <strain evidence="4 5">DSM 16859</strain>
    </source>
</reference>
<protein>
    <submittedName>
        <fullName evidence="4">TatD DNase family protein</fullName>
    </submittedName>
</protein>
<dbReference type="SUPFAM" id="SSF51556">
    <property type="entry name" value="Metallo-dependent hydrolases"/>
    <property type="match status" value="1"/>
</dbReference>
<dbReference type="Pfam" id="PF01026">
    <property type="entry name" value="TatD_DNase"/>
    <property type="match status" value="1"/>
</dbReference>
<dbReference type="GO" id="GO:0005829">
    <property type="term" value="C:cytosol"/>
    <property type="evidence" value="ECO:0007669"/>
    <property type="project" value="TreeGrafter"/>
</dbReference>
<keyword evidence="2" id="KW-0378">Hydrolase</keyword>
<dbReference type="InterPro" id="IPR015991">
    <property type="entry name" value="TatD/YcfH-like"/>
</dbReference>
<dbReference type="GO" id="GO:0046872">
    <property type="term" value="F:metal ion binding"/>
    <property type="evidence" value="ECO:0007669"/>
    <property type="project" value="UniProtKB-KW"/>
</dbReference>
<dbReference type="NCBIfam" id="TIGR00010">
    <property type="entry name" value="YchF/TatD family DNA exonuclease"/>
    <property type="match status" value="1"/>
</dbReference>
<dbReference type="GO" id="GO:0016788">
    <property type="term" value="F:hydrolase activity, acting on ester bonds"/>
    <property type="evidence" value="ECO:0007669"/>
    <property type="project" value="InterPro"/>
</dbReference>
<dbReference type="CDD" id="cd01310">
    <property type="entry name" value="TatD_DNAse"/>
    <property type="match status" value="1"/>
</dbReference>
<dbReference type="PROSITE" id="PS01091">
    <property type="entry name" value="TATD_3"/>
    <property type="match status" value="1"/>
</dbReference>
<dbReference type="PANTHER" id="PTHR46124:SF2">
    <property type="entry name" value="D-AMINOACYL-TRNA DEACYLASE"/>
    <property type="match status" value="1"/>
</dbReference>
<evidence type="ECO:0000256" key="3">
    <source>
        <dbReference type="SAM" id="MobiDB-lite"/>
    </source>
</evidence>
<proteinExistence type="predicted"/>
<dbReference type="STRING" id="64702.SAMN05443377_10783"/>
<evidence type="ECO:0000313" key="4">
    <source>
        <dbReference type="EMBL" id="SER72254.1"/>
    </source>
</evidence>
<dbReference type="Proteomes" id="UP000198815">
    <property type="component" value="Unassembled WGS sequence"/>
</dbReference>
<dbReference type="OrthoDB" id="9810005at2"/>
<dbReference type="RefSeq" id="WP_091968614.1">
    <property type="nucleotide sequence ID" value="NZ_FOGZ01000007.1"/>
</dbReference>